<organism evidence="2 3">
    <name type="scientific">Cyclocybe aegerita</name>
    <name type="common">Black poplar mushroom</name>
    <name type="synonym">Agrocybe aegerita</name>
    <dbReference type="NCBI Taxonomy" id="1973307"/>
    <lineage>
        <taxon>Eukaryota</taxon>
        <taxon>Fungi</taxon>
        <taxon>Dikarya</taxon>
        <taxon>Basidiomycota</taxon>
        <taxon>Agaricomycotina</taxon>
        <taxon>Agaricomycetes</taxon>
        <taxon>Agaricomycetidae</taxon>
        <taxon>Agaricales</taxon>
        <taxon>Agaricineae</taxon>
        <taxon>Bolbitiaceae</taxon>
        <taxon>Cyclocybe</taxon>
    </lineage>
</organism>
<accession>A0A8S0WL65</accession>
<gene>
    <name evidence="2" type="ORF">AAE3_LOCUS7397</name>
</gene>
<comment type="caution">
    <text evidence="2">The sequence shown here is derived from an EMBL/GenBank/DDBJ whole genome shotgun (WGS) entry which is preliminary data.</text>
</comment>
<keyword evidence="3" id="KW-1185">Reference proteome</keyword>
<reference evidence="2 3" key="1">
    <citation type="submission" date="2020-01" db="EMBL/GenBank/DDBJ databases">
        <authorList>
            <person name="Gupta K D."/>
        </authorList>
    </citation>
    <scope>NUCLEOTIDE SEQUENCE [LARGE SCALE GENOMIC DNA]</scope>
</reference>
<dbReference type="AlphaFoldDB" id="A0A8S0WL65"/>
<proteinExistence type="predicted"/>
<evidence type="ECO:0000313" key="2">
    <source>
        <dbReference type="EMBL" id="CAA7265117.1"/>
    </source>
</evidence>
<dbReference type="OrthoDB" id="2826374at2759"/>
<sequence>MAIVRSGRLVKLRRTQRPTSTKNEKVRPRGRVLQCSRSARESALAKDGQSSTSFTRVLTLLWKRFTKPFLPRRSLRFSFIPPGFVGFDPEAEQKKTRALRRQGRIWELPPTIEP</sequence>
<name>A0A8S0WL65_CYCAE</name>
<evidence type="ECO:0000256" key="1">
    <source>
        <dbReference type="SAM" id="MobiDB-lite"/>
    </source>
</evidence>
<evidence type="ECO:0000313" key="3">
    <source>
        <dbReference type="Proteomes" id="UP000467700"/>
    </source>
</evidence>
<protein>
    <submittedName>
        <fullName evidence="2">Uncharacterized protein</fullName>
    </submittedName>
</protein>
<dbReference type="Proteomes" id="UP000467700">
    <property type="component" value="Unassembled WGS sequence"/>
</dbReference>
<dbReference type="EMBL" id="CACVBS010000047">
    <property type="protein sequence ID" value="CAA7265117.1"/>
    <property type="molecule type" value="Genomic_DNA"/>
</dbReference>
<feature type="region of interest" description="Disordered" evidence="1">
    <location>
        <begin position="1"/>
        <end position="30"/>
    </location>
</feature>